<dbReference type="GO" id="GO:0022857">
    <property type="term" value="F:transmembrane transporter activity"/>
    <property type="evidence" value="ECO:0007669"/>
    <property type="project" value="InterPro"/>
</dbReference>
<gene>
    <name evidence="9" type="ORF">BLA24_06150</name>
</gene>
<evidence type="ECO:0000256" key="4">
    <source>
        <dbReference type="ARBA" id="ARBA00022692"/>
    </source>
</evidence>
<evidence type="ECO:0000256" key="6">
    <source>
        <dbReference type="ARBA" id="ARBA00023136"/>
    </source>
</evidence>
<sequence length="315" mass="34346">MTSVLFDTPGPRARRRNLLLGVVATAGVGALTAYVIVRLVDAGQFTAEMWEAFAYEGVQRRIFIGAVDTVKAFALGVFFSLLLGLLLATGRLSDHRVVRWPATALVEFFRAMPLLIMIFALYNTGWLRSCVATVARFLRTELGGAGTWLADNFASPTLWALVIGIALYNGSVQAEILRAGAGAVPRGQREAAYALGMRKTQVTVEVVLPQAVRAMLPSIVSQIVVTLKDTSLGFVIAYEELLYAGKLLAQNTATPSGYPYIPVLLVVGPMYIGMCLTLSTFARRLARRGRQWRPVLRSRSLTPTLTEKPRSQIAP</sequence>
<dbReference type="Proteomes" id="UP000222531">
    <property type="component" value="Unassembled WGS sequence"/>
</dbReference>
<evidence type="ECO:0000256" key="1">
    <source>
        <dbReference type="ARBA" id="ARBA00004651"/>
    </source>
</evidence>
<evidence type="ECO:0000256" key="5">
    <source>
        <dbReference type="ARBA" id="ARBA00022989"/>
    </source>
</evidence>
<protein>
    <submittedName>
        <fullName evidence="9">Amino acid ABC transporter permease</fullName>
    </submittedName>
</protein>
<dbReference type="InterPro" id="IPR043429">
    <property type="entry name" value="ArtM/GltK/GlnP/TcyL/YhdX-like"/>
</dbReference>
<dbReference type="GO" id="GO:0006865">
    <property type="term" value="P:amino acid transport"/>
    <property type="evidence" value="ECO:0007669"/>
    <property type="project" value="TreeGrafter"/>
</dbReference>
<feature type="transmembrane region" description="Helical" evidence="7">
    <location>
        <begin position="260"/>
        <end position="282"/>
    </location>
</feature>
<feature type="transmembrane region" description="Helical" evidence="7">
    <location>
        <begin position="102"/>
        <end position="122"/>
    </location>
</feature>
<dbReference type="SUPFAM" id="SSF161098">
    <property type="entry name" value="MetI-like"/>
    <property type="match status" value="1"/>
</dbReference>
<feature type="domain" description="ABC transmembrane type-1" evidence="8">
    <location>
        <begin position="66"/>
        <end position="282"/>
    </location>
</feature>
<keyword evidence="6 7" id="KW-0472">Membrane</keyword>
<dbReference type="PROSITE" id="PS50928">
    <property type="entry name" value="ABC_TM1"/>
    <property type="match status" value="1"/>
</dbReference>
<evidence type="ECO:0000256" key="3">
    <source>
        <dbReference type="ARBA" id="ARBA00022475"/>
    </source>
</evidence>
<comment type="subcellular location">
    <subcellularLocation>
        <location evidence="1 7">Cell membrane</location>
        <topology evidence="1 7">Multi-pass membrane protein</topology>
    </subcellularLocation>
</comment>
<name>A0A2G1XN97_STRCJ</name>
<evidence type="ECO:0000313" key="10">
    <source>
        <dbReference type="Proteomes" id="UP000222531"/>
    </source>
</evidence>
<dbReference type="CDD" id="cd06261">
    <property type="entry name" value="TM_PBP2"/>
    <property type="match status" value="1"/>
</dbReference>
<proteinExistence type="inferred from homology"/>
<organism evidence="9 10">
    <name type="scientific">Streptomyces cinnamoneus</name>
    <name type="common">Streptoverticillium cinnamoneum</name>
    <dbReference type="NCBI Taxonomy" id="53446"/>
    <lineage>
        <taxon>Bacteria</taxon>
        <taxon>Bacillati</taxon>
        <taxon>Actinomycetota</taxon>
        <taxon>Actinomycetes</taxon>
        <taxon>Kitasatosporales</taxon>
        <taxon>Streptomycetaceae</taxon>
        <taxon>Streptomyces</taxon>
        <taxon>Streptomyces cinnamoneus group</taxon>
    </lineage>
</organism>
<comment type="similarity">
    <text evidence="7">Belongs to the binding-protein-dependent transport system permease family.</text>
</comment>
<dbReference type="Gene3D" id="1.10.3720.10">
    <property type="entry name" value="MetI-like"/>
    <property type="match status" value="1"/>
</dbReference>
<evidence type="ECO:0000313" key="9">
    <source>
        <dbReference type="EMBL" id="PHQ52683.1"/>
    </source>
</evidence>
<evidence type="ECO:0000259" key="8">
    <source>
        <dbReference type="PROSITE" id="PS50928"/>
    </source>
</evidence>
<reference evidence="9 10" key="1">
    <citation type="journal article" date="2017" name="Biochemistry">
        <title>Identification of the Biosynthetic Pathway for the Antibiotic Bicyclomycin.</title>
        <authorList>
            <person name="Patteson J."/>
            <person name="Cai W."/>
            <person name="Johnson R.A."/>
            <person name="Santa Maria K."/>
            <person name="Li B."/>
        </authorList>
    </citation>
    <scope>NUCLEOTIDE SEQUENCE [LARGE SCALE GENOMIC DNA]</scope>
    <source>
        <strain evidence="9 10">ATCC 21532</strain>
    </source>
</reference>
<feature type="transmembrane region" description="Helical" evidence="7">
    <location>
        <begin position="72"/>
        <end position="90"/>
    </location>
</feature>
<accession>A0A2G1XN97</accession>
<dbReference type="InterPro" id="IPR000515">
    <property type="entry name" value="MetI-like"/>
</dbReference>
<keyword evidence="10" id="KW-1185">Reference proteome</keyword>
<keyword evidence="3" id="KW-1003">Cell membrane</keyword>
<dbReference type="PANTHER" id="PTHR30614">
    <property type="entry name" value="MEMBRANE COMPONENT OF AMINO ACID ABC TRANSPORTER"/>
    <property type="match status" value="1"/>
</dbReference>
<dbReference type="OrthoDB" id="4543034at2"/>
<keyword evidence="4 7" id="KW-0812">Transmembrane</keyword>
<dbReference type="InterPro" id="IPR010065">
    <property type="entry name" value="AA_ABC_transptr_permease_3TM"/>
</dbReference>
<evidence type="ECO:0000256" key="7">
    <source>
        <dbReference type="RuleBase" id="RU363032"/>
    </source>
</evidence>
<comment type="caution">
    <text evidence="9">The sequence shown here is derived from an EMBL/GenBank/DDBJ whole genome shotgun (WGS) entry which is preliminary data.</text>
</comment>
<keyword evidence="2 7" id="KW-0813">Transport</keyword>
<evidence type="ECO:0000256" key="2">
    <source>
        <dbReference type="ARBA" id="ARBA00022448"/>
    </source>
</evidence>
<dbReference type="Pfam" id="PF00528">
    <property type="entry name" value="BPD_transp_1"/>
    <property type="match status" value="1"/>
</dbReference>
<dbReference type="AlphaFoldDB" id="A0A2G1XN97"/>
<dbReference type="GO" id="GO:0043190">
    <property type="term" value="C:ATP-binding cassette (ABC) transporter complex"/>
    <property type="evidence" value="ECO:0007669"/>
    <property type="project" value="InterPro"/>
</dbReference>
<feature type="transmembrane region" description="Helical" evidence="7">
    <location>
        <begin position="18"/>
        <end position="40"/>
    </location>
</feature>
<keyword evidence="5 7" id="KW-1133">Transmembrane helix</keyword>
<dbReference type="NCBIfam" id="TIGR01726">
    <property type="entry name" value="HEQRo_perm_3TM"/>
    <property type="match status" value="1"/>
</dbReference>
<dbReference type="PANTHER" id="PTHR30614:SF21">
    <property type="entry name" value="AMINO ACID ABC TRANSPORTER PERMEASE"/>
    <property type="match status" value="1"/>
</dbReference>
<dbReference type="InterPro" id="IPR035906">
    <property type="entry name" value="MetI-like_sf"/>
</dbReference>
<dbReference type="RefSeq" id="WP_099198165.1">
    <property type="nucleotide sequence ID" value="NZ_NHZO01000073.1"/>
</dbReference>
<dbReference type="EMBL" id="NHZO01000073">
    <property type="protein sequence ID" value="PHQ52683.1"/>
    <property type="molecule type" value="Genomic_DNA"/>
</dbReference>